<reference evidence="3" key="1">
    <citation type="journal article" date="2019" name="Int. J. Syst. Evol. Microbiol.">
        <title>The Global Catalogue of Microorganisms (GCM) 10K type strain sequencing project: providing services to taxonomists for standard genome sequencing and annotation.</title>
        <authorList>
            <consortium name="The Broad Institute Genomics Platform"/>
            <consortium name="The Broad Institute Genome Sequencing Center for Infectious Disease"/>
            <person name="Wu L."/>
            <person name="Ma J."/>
        </authorList>
    </citation>
    <scope>NUCLEOTIDE SEQUENCE [LARGE SCALE GENOMIC DNA]</scope>
    <source>
        <strain evidence="3">CCM 8908</strain>
    </source>
</reference>
<evidence type="ECO:0000313" key="2">
    <source>
        <dbReference type="EMBL" id="MFC6260539.1"/>
    </source>
</evidence>
<name>A0ABW1TGU4_9LACO</name>
<feature type="region of interest" description="Disordered" evidence="1">
    <location>
        <begin position="60"/>
        <end position="98"/>
    </location>
</feature>
<dbReference type="Proteomes" id="UP001596283">
    <property type="component" value="Unassembled WGS sequence"/>
</dbReference>
<gene>
    <name evidence="2" type="ORF">ACFP1C_06205</name>
</gene>
<accession>A0ABW1TGU4</accession>
<proteinExistence type="predicted"/>
<evidence type="ECO:0000313" key="3">
    <source>
        <dbReference type="Proteomes" id="UP001596283"/>
    </source>
</evidence>
<feature type="compositionally biased region" description="Polar residues" evidence="1">
    <location>
        <begin position="191"/>
        <end position="213"/>
    </location>
</feature>
<comment type="caution">
    <text evidence="2">The sequence shown here is derived from an EMBL/GenBank/DDBJ whole genome shotgun (WGS) entry which is preliminary data.</text>
</comment>
<dbReference type="InterPro" id="IPR013320">
    <property type="entry name" value="ConA-like_dom_sf"/>
</dbReference>
<dbReference type="EMBL" id="JBHSSI010000034">
    <property type="protein sequence ID" value="MFC6260539.1"/>
    <property type="molecule type" value="Genomic_DNA"/>
</dbReference>
<feature type="compositionally biased region" description="Low complexity" evidence="1">
    <location>
        <begin position="72"/>
        <end position="84"/>
    </location>
</feature>
<dbReference type="SUPFAM" id="SSF49899">
    <property type="entry name" value="Concanavalin A-like lectins/glucanases"/>
    <property type="match status" value="1"/>
</dbReference>
<sequence length="557" mass="58090">MRQRESNQEIKKNFILYKGHTGWKVKTRIFGSLVVTFSALALAEGTGMVDVHAATETGSSLVSAKSDSQPGVEPVVAPEAKTPAPTTPATPNPESDASLATNEKLVTTPEQQDAASEEAIHTTAPVAASAQIQAATPTTTGSDKAYPVLSQDKSVDIGVDTSEVKLTADQIAGHFTATVENRDDSDKDNNPAKNKSNQSIGDDGSIQLTSNGYHNNYSAGGTATSMQGHQAAHVSFEHEIDFGHNFSLIGALGIGSKTTGGADSVGIVFAPGEPAKATEGGSGGDLGIGGLDNAFGFVFDEYNNQDKHDPSSSPYFGWRTTNASGALQAVANSSEWKSASQVSLNDRTVNTLNKFTMDYNADKKQLTMVLGNQTFVRTISDTSQGYSISVAASTGGNWNDYSAKIDSFTYTPKTMPLAVNLVDSADSDALLNNANVTAVANIGDTVSVFSTQAAAQRAVAAGLVNPNLVSVLPTDSAGNVYVIDGEQTPSSNGIARSIGNKAIADDTYYTYTVKDGDDQTMTVPVRLAFTAKVTPVDSKTKAANCGATAGYGGRSCW</sequence>
<protein>
    <submittedName>
        <fullName evidence="2">Uncharacterized protein</fullName>
    </submittedName>
</protein>
<organism evidence="2 3">
    <name type="scientific">Levilactobacillus fujinensis</name>
    <dbReference type="NCBI Taxonomy" id="2486024"/>
    <lineage>
        <taxon>Bacteria</taxon>
        <taxon>Bacillati</taxon>
        <taxon>Bacillota</taxon>
        <taxon>Bacilli</taxon>
        <taxon>Lactobacillales</taxon>
        <taxon>Lactobacillaceae</taxon>
        <taxon>Levilactobacillus</taxon>
    </lineage>
</organism>
<feature type="compositionally biased region" description="Basic and acidic residues" evidence="1">
    <location>
        <begin position="180"/>
        <end position="190"/>
    </location>
</feature>
<dbReference type="Gene3D" id="2.60.120.200">
    <property type="match status" value="1"/>
</dbReference>
<feature type="region of interest" description="Disordered" evidence="1">
    <location>
        <begin position="179"/>
        <end position="213"/>
    </location>
</feature>
<feature type="compositionally biased region" description="Polar residues" evidence="1">
    <location>
        <begin position="60"/>
        <end position="69"/>
    </location>
</feature>
<keyword evidence="3" id="KW-1185">Reference proteome</keyword>
<dbReference type="Pfam" id="PF18483">
    <property type="entry name" value="Lectin_L-type_dom"/>
    <property type="match status" value="1"/>
</dbReference>
<evidence type="ECO:0000256" key="1">
    <source>
        <dbReference type="SAM" id="MobiDB-lite"/>
    </source>
</evidence>
<dbReference type="RefSeq" id="WP_125686352.1">
    <property type="nucleotide sequence ID" value="NZ_JBHSSI010000034.1"/>
</dbReference>